<dbReference type="OrthoDB" id="3259165at2759"/>
<keyword evidence="1" id="KW-0175">Coiled coil</keyword>
<dbReference type="PANTHER" id="PTHR33096">
    <property type="entry name" value="CXC2 DOMAIN-CONTAINING PROTEIN"/>
    <property type="match status" value="1"/>
</dbReference>
<feature type="coiled-coil region" evidence="1">
    <location>
        <begin position="36"/>
        <end position="92"/>
    </location>
</feature>
<dbReference type="Proteomes" id="UP000053820">
    <property type="component" value="Unassembled WGS sequence"/>
</dbReference>
<name>A0A0C9V278_9AGAM</name>
<gene>
    <name evidence="2" type="ORF">HYDPIDRAFT_62704</name>
</gene>
<dbReference type="PANTHER" id="PTHR33096:SF1">
    <property type="entry name" value="CXC1-LIKE CYSTEINE CLUSTER ASSOCIATED WITH KDZ TRANSPOSASES DOMAIN-CONTAINING PROTEIN"/>
    <property type="match status" value="1"/>
</dbReference>
<dbReference type="AlphaFoldDB" id="A0A0C9V278"/>
<sequence length="250" mass="28856">VDEEVLQAEWKAQVQHQMKPTPRRSKKKGKQEIAKVLELEELVAAHSQTISSLEIQLMTGRVDDSTTFNIEVAEARSQLDKLKDTLQRRRAALGVDNRANLARLKTNKYLHIQMNALTLKTRLCNHLHQRKFEQERLERSYRQDLSEQRLHTHAESALQRREPTILHLVSSYNSLCDQLEALICQRKHLHGMVAPHHISREGIFNLDVDDNIWQDVGLGDDVGDPPAWLSDEDVRAGIRLLLEKDRCSEE</sequence>
<reference evidence="2 3" key="1">
    <citation type="submission" date="2014-04" db="EMBL/GenBank/DDBJ databases">
        <title>Evolutionary Origins and Diversification of the Mycorrhizal Mutualists.</title>
        <authorList>
            <consortium name="DOE Joint Genome Institute"/>
            <consortium name="Mycorrhizal Genomics Consortium"/>
            <person name="Kohler A."/>
            <person name="Kuo A."/>
            <person name="Nagy L.G."/>
            <person name="Floudas D."/>
            <person name="Copeland A."/>
            <person name="Barry K.W."/>
            <person name="Cichocki N."/>
            <person name="Veneault-Fourrey C."/>
            <person name="LaButti K."/>
            <person name="Lindquist E.A."/>
            <person name="Lipzen A."/>
            <person name="Lundell T."/>
            <person name="Morin E."/>
            <person name="Murat C."/>
            <person name="Riley R."/>
            <person name="Ohm R."/>
            <person name="Sun H."/>
            <person name="Tunlid A."/>
            <person name="Henrissat B."/>
            <person name="Grigoriev I.V."/>
            <person name="Hibbett D.S."/>
            <person name="Martin F."/>
        </authorList>
    </citation>
    <scope>NUCLEOTIDE SEQUENCE [LARGE SCALE GENOMIC DNA]</scope>
    <source>
        <strain evidence="2 3">MD-312</strain>
    </source>
</reference>
<evidence type="ECO:0000313" key="2">
    <source>
        <dbReference type="EMBL" id="KIJ59349.1"/>
    </source>
</evidence>
<keyword evidence="3" id="KW-1185">Reference proteome</keyword>
<evidence type="ECO:0000313" key="3">
    <source>
        <dbReference type="Proteomes" id="UP000053820"/>
    </source>
</evidence>
<evidence type="ECO:0000256" key="1">
    <source>
        <dbReference type="SAM" id="Coils"/>
    </source>
</evidence>
<feature type="non-terminal residue" evidence="2">
    <location>
        <position position="1"/>
    </location>
</feature>
<protein>
    <submittedName>
        <fullName evidence="2">Uncharacterized protein</fullName>
    </submittedName>
</protein>
<organism evidence="2 3">
    <name type="scientific">Hydnomerulius pinastri MD-312</name>
    <dbReference type="NCBI Taxonomy" id="994086"/>
    <lineage>
        <taxon>Eukaryota</taxon>
        <taxon>Fungi</taxon>
        <taxon>Dikarya</taxon>
        <taxon>Basidiomycota</taxon>
        <taxon>Agaricomycotina</taxon>
        <taxon>Agaricomycetes</taxon>
        <taxon>Agaricomycetidae</taxon>
        <taxon>Boletales</taxon>
        <taxon>Boletales incertae sedis</taxon>
        <taxon>Leucogyrophana</taxon>
    </lineage>
</organism>
<dbReference type="EMBL" id="KN839890">
    <property type="protein sequence ID" value="KIJ59349.1"/>
    <property type="molecule type" value="Genomic_DNA"/>
</dbReference>
<dbReference type="HOGENOM" id="CLU_004552_9_0_1"/>
<proteinExistence type="predicted"/>
<feature type="non-terminal residue" evidence="2">
    <location>
        <position position="250"/>
    </location>
</feature>
<accession>A0A0C9V278</accession>